<keyword evidence="1" id="KW-0175">Coiled coil</keyword>
<evidence type="ECO:0000313" key="5">
    <source>
        <dbReference type="Proteomes" id="UP000775872"/>
    </source>
</evidence>
<sequence length="813" mass="90951">MAPASSQSQDEGRTSEGETDGAPLHPSEAAIAASLDEQLELQRKNLAELRLILENHRDTLQEEDDEPAGQVTASATGRVASRYDPTDTTQFTGQVELLQQKIYEAIERAGASPDEDGFAAALHAISPSAVKPPKKTRGPSPEVTHGTQSKGKNPANQAIQPSLSTALTHPINASYKKPVIFYRVACSDLDPKCNKRLYLDSPQYKQGHLTGDRVVSDLEQFLKQRENPPFVVYRAFQCSGSGFVTTTQKTSPAQTDEVVLILNKDLLSIIKRLSKFTSDFLDDKISILGRNDLYKMPALYPHYFLYHHRREIYSKASGASEGSPIKLFAQWLQSLPIPMYAECDNLFSKRLVSATTLCWLFPVNGLCIVDKGHRKLGYVVDGVGMDKGTVILSAWSWGFNGQWVFRIYTVLRVKNTVISTKPSMKIEDLGVYPIGYGPEDMSQQLLEKGAKFWKLKDQGFHAYEGWDYKRETYYTADSRWMIDYDLWLEAGGRDEYAKNPKVKPRKEHDNWGDDLPASLEPSAVQQMLLPQAIHAYNTKELKWMLLSVDQIRPVAWNKDAFNRLILPQRTKSILKGLVMTKKPAAKPPGSTETQQDRANFLISRNGRPLILHFHGGPGTGKSFAAAELAEMPVFRVACGMIGTTYDVLGESIRRSLRWADKWKSIVLFDGLDVFLDRRSGSDSEYNRLASAFFEGIACHDGIIILTSSDAQSIDSKYASRCQLNVTFPPLDKPARRSVWKHCLDQLRAESGISCAQGIQSHLAALSSHQLNGKQIHHALTTARQMAQFEKSKLELKHLKDAIEIATDSDRQLE</sequence>
<dbReference type="InterPro" id="IPR027417">
    <property type="entry name" value="P-loop_NTPase"/>
</dbReference>
<name>A0A9N9W6L5_9HYPO</name>
<dbReference type="Gene3D" id="3.40.50.300">
    <property type="entry name" value="P-loop containing nucleotide triphosphate hydrolases"/>
    <property type="match status" value="1"/>
</dbReference>
<gene>
    <name evidence="4" type="ORF">CSOL1703_00011156</name>
</gene>
<feature type="compositionally biased region" description="Polar residues" evidence="2">
    <location>
        <begin position="145"/>
        <end position="157"/>
    </location>
</feature>
<dbReference type="AlphaFoldDB" id="A0A9N9W6L5"/>
<dbReference type="InterPro" id="IPR003593">
    <property type="entry name" value="AAA+_ATPase"/>
</dbReference>
<dbReference type="InterPro" id="IPR003959">
    <property type="entry name" value="ATPase_AAA_core"/>
</dbReference>
<dbReference type="Proteomes" id="UP000775872">
    <property type="component" value="Unassembled WGS sequence"/>
</dbReference>
<evidence type="ECO:0000259" key="3">
    <source>
        <dbReference type="SMART" id="SM00382"/>
    </source>
</evidence>
<evidence type="ECO:0000256" key="1">
    <source>
        <dbReference type="SAM" id="Coils"/>
    </source>
</evidence>
<comment type="caution">
    <text evidence="4">The sequence shown here is derived from an EMBL/GenBank/DDBJ whole genome shotgun (WGS) entry which is preliminary data.</text>
</comment>
<proteinExistence type="predicted"/>
<dbReference type="SMART" id="SM00382">
    <property type="entry name" value="AAA"/>
    <property type="match status" value="1"/>
</dbReference>
<organism evidence="4 5">
    <name type="scientific">Clonostachys solani</name>
    <dbReference type="NCBI Taxonomy" id="160281"/>
    <lineage>
        <taxon>Eukaryota</taxon>
        <taxon>Fungi</taxon>
        <taxon>Dikarya</taxon>
        <taxon>Ascomycota</taxon>
        <taxon>Pezizomycotina</taxon>
        <taxon>Sordariomycetes</taxon>
        <taxon>Hypocreomycetidae</taxon>
        <taxon>Hypocreales</taxon>
        <taxon>Bionectriaceae</taxon>
        <taxon>Clonostachys</taxon>
    </lineage>
</organism>
<protein>
    <recommendedName>
        <fullName evidence="3">AAA+ ATPase domain-containing protein</fullName>
    </recommendedName>
</protein>
<feature type="domain" description="AAA+ ATPase" evidence="3">
    <location>
        <begin position="607"/>
        <end position="729"/>
    </location>
</feature>
<dbReference type="GO" id="GO:0016887">
    <property type="term" value="F:ATP hydrolysis activity"/>
    <property type="evidence" value="ECO:0007669"/>
    <property type="project" value="InterPro"/>
</dbReference>
<accession>A0A9N9W6L5</accession>
<dbReference type="GO" id="GO:0005524">
    <property type="term" value="F:ATP binding"/>
    <property type="evidence" value="ECO:0007669"/>
    <property type="project" value="InterPro"/>
</dbReference>
<dbReference type="OrthoDB" id="10042665at2759"/>
<evidence type="ECO:0000256" key="2">
    <source>
        <dbReference type="SAM" id="MobiDB-lite"/>
    </source>
</evidence>
<dbReference type="PANTHER" id="PTHR46411:SF2">
    <property type="entry name" value="AAA+ ATPASE DOMAIN-CONTAINING PROTEIN"/>
    <property type="match status" value="1"/>
</dbReference>
<dbReference type="PANTHER" id="PTHR46411">
    <property type="entry name" value="FAMILY ATPASE, PUTATIVE-RELATED"/>
    <property type="match status" value="1"/>
</dbReference>
<dbReference type="EMBL" id="CABFOC020000011">
    <property type="protein sequence ID" value="CAH0045407.1"/>
    <property type="molecule type" value="Genomic_DNA"/>
</dbReference>
<feature type="region of interest" description="Disordered" evidence="2">
    <location>
        <begin position="1"/>
        <end position="29"/>
    </location>
</feature>
<dbReference type="SUPFAM" id="SSF52540">
    <property type="entry name" value="P-loop containing nucleoside triphosphate hydrolases"/>
    <property type="match status" value="1"/>
</dbReference>
<keyword evidence="5" id="KW-1185">Reference proteome</keyword>
<feature type="region of interest" description="Disordered" evidence="2">
    <location>
        <begin position="124"/>
        <end position="157"/>
    </location>
</feature>
<dbReference type="Pfam" id="PF00004">
    <property type="entry name" value="AAA"/>
    <property type="match status" value="1"/>
</dbReference>
<evidence type="ECO:0000313" key="4">
    <source>
        <dbReference type="EMBL" id="CAH0045407.1"/>
    </source>
</evidence>
<feature type="coiled-coil region" evidence="1">
    <location>
        <begin position="32"/>
        <end position="66"/>
    </location>
</feature>
<reference evidence="4" key="1">
    <citation type="submission" date="2021-10" db="EMBL/GenBank/DDBJ databases">
        <authorList>
            <person name="Piombo E."/>
        </authorList>
    </citation>
    <scope>NUCLEOTIDE SEQUENCE</scope>
</reference>